<name>A0ABD3RXE9_9STRA</name>
<accession>A0ABD3RXE9</accession>
<dbReference type="EMBL" id="JALLPB020000129">
    <property type="protein sequence ID" value="KAL3816865.1"/>
    <property type="molecule type" value="Genomic_DNA"/>
</dbReference>
<keyword evidence="2" id="KW-1133">Transmembrane helix</keyword>
<sequence length="593" mass="64439">MDYYSNSSSSCADVSPSDGAAAAASAATCDPDGLSIYDLFACAAAAVSSLGIAAILLMQMDGVSRRLLSPSRLLAKRRREYRYALSQGTEYNSLMMRQYVGGGEGAYDPRSESRSWESYAANDASGMELLISEILDDATAAAAAPVIVALEQDLTDDDDPDTYHLFLAFPPPSTPPIGGGLAKRRPYRRVRVPLLAFCELLASAFEGHLTSTTLCFVADASSGLGIEILTTLVKRCDLGVATIINPAWMTSLSLLMSKGVRGTVSAKQYERVVFALCRLDAWRVRDSVGTSRTVLFALPGQSCVPVLLPLIQRVFVHDRHVFVYDGCCHSVELGIALRARYGFTHRRRATDGEIWEEVSASPNVVTANYSMAPLRHIRELPETLARIDGIHASTVEAWMASVDTFLDMKSKEKTNFYAPFVCQMGFLMKRSTFGNGSRGDLSELALKNVLQYITGSKSRPLPSDVVSAAISCLEEMRCKFLDEVKASTLSNDERTLIEKCVFAHKAILLGDKTLLDTVQPKEDWSLKAAKKLKSCLCCIPGEGDEDDEGDDGESSKPKDGTDSLVGLPTSNMGRSKYVDGKSGFAFDPTLFSK</sequence>
<dbReference type="AlphaFoldDB" id="A0ABD3RXE9"/>
<evidence type="ECO:0000313" key="3">
    <source>
        <dbReference type="EMBL" id="KAL3816865.1"/>
    </source>
</evidence>
<evidence type="ECO:0000313" key="4">
    <source>
        <dbReference type="Proteomes" id="UP001530377"/>
    </source>
</evidence>
<reference evidence="3 4" key="1">
    <citation type="submission" date="2024-10" db="EMBL/GenBank/DDBJ databases">
        <title>Updated reference genomes for cyclostephanoid diatoms.</title>
        <authorList>
            <person name="Roberts W.R."/>
            <person name="Alverson A.J."/>
        </authorList>
    </citation>
    <scope>NUCLEOTIDE SEQUENCE [LARGE SCALE GENOMIC DNA]</scope>
    <source>
        <strain evidence="3 4">AJA228-03</strain>
    </source>
</reference>
<organism evidence="3 4">
    <name type="scientific">Cyclostephanos tholiformis</name>
    <dbReference type="NCBI Taxonomy" id="382380"/>
    <lineage>
        <taxon>Eukaryota</taxon>
        <taxon>Sar</taxon>
        <taxon>Stramenopiles</taxon>
        <taxon>Ochrophyta</taxon>
        <taxon>Bacillariophyta</taxon>
        <taxon>Coscinodiscophyceae</taxon>
        <taxon>Thalassiosirophycidae</taxon>
        <taxon>Stephanodiscales</taxon>
        <taxon>Stephanodiscaceae</taxon>
        <taxon>Cyclostephanos</taxon>
    </lineage>
</organism>
<keyword evidence="2" id="KW-0472">Membrane</keyword>
<feature type="compositionally biased region" description="Acidic residues" evidence="1">
    <location>
        <begin position="543"/>
        <end position="552"/>
    </location>
</feature>
<keyword evidence="4" id="KW-1185">Reference proteome</keyword>
<keyword evidence="2" id="KW-0812">Transmembrane</keyword>
<evidence type="ECO:0000256" key="2">
    <source>
        <dbReference type="SAM" id="Phobius"/>
    </source>
</evidence>
<feature type="transmembrane region" description="Helical" evidence="2">
    <location>
        <begin position="36"/>
        <end position="58"/>
    </location>
</feature>
<comment type="caution">
    <text evidence="3">The sequence shown here is derived from an EMBL/GenBank/DDBJ whole genome shotgun (WGS) entry which is preliminary data.</text>
</comment>
<gene>
    <name evidence="3" type="ORF">ACHAXA_005143</name>
</gene>
<protein>
    <submittedName>
        <fullName evidence="3">Uncharacterized protein</fullName>
    </submittedName>
</protein>
<proteinExistence type="predicted"/>
<dbReference type="Proteomes" id="UP001530377">
    <property type="component" value="Unassembled WGS sequence"/>
</dbReference>
<feature type="region of interest" description="Disordered" evidence="1">
    <location>
        <begin position="543"/>
        <end position="583"/>
    </location>
</feature>
<evidence type="ECO:0000256" key="1">
    <source>
        <dbReference type="SAM" id="MobiDB-lite"/>
    </source>
</evidence>